<feature type="region of interest" description="Disordered" evidence="1">
    <location>
        <begin position="1"/>
        <end position="30"/>
    </location>
</feature>
<name>A0A4Z2FDS1_9TELE</name>
<evidence type="ECO:0000256" key="1">
    <source>
        <dbReference type="SAM" id="MobiDB-lite"/>
    </source>
</evidence>
<dbReference type="Proteomes" id="UP000314294">
    <property type="component" value="Unassembled WGS sequence"/>
</dbReference>
<organism evidence="2 3">
    <name type="scientific">Liparis tanakae</name>
    <name type="common">Tanaka's snailfish</name>
    <dbReference type="NCBI Taxonomy" id="230148"/>
    <lineage>
        <taxon>Eukaryota</taxon>
        <taxon>Metazoa</taxon>
        <taxon>Chordata</taxon>
        <taxon>Craniata</taxon>
        <taxon>Vertebrata</taxon>
        <taxon>Euteleostomi</taxon>
        <taxon>Actinopterygii</taxon>
        <taxon>Neopterygii</taxon>
        <taxon>Teleostei</taxon>
        <taxon>Neoteleostei</taxon>
        <taxon>Acanthomorphata</taxon>
        <taxon>Eupercaria</taxon>
        <taxon>Perciformes</taxon>
        <taxon>Cottioidei</taxon>
        <taxon>Cottales</taxon>
        <taxon>Liparidae</taxon>
        <taxon>Liparis</taxon>
    </lineage>
</organism>
<reference evidence="2 3" key="1">
    <citation type="submission" date="2019-03" db="EMBL/GenBank/DDBJ databases">
        <title>First draft genome of Liparis tanakae, snailfish: a comprehensive survey of snailfish specific genes.</title>
        <authorList>
            <person name="Kim W."/>
            <person name="Song I."/>
            <person name="Jeong J.-H."/>
            <person name="Kim D."/>
            <person name="Kim S."/>
            <person name="Ryu S."/>
            <person name="Song J.Y."/>
            <person name="Lee S.K."/>
        </authorList>
    </citation>
    <scope>NUCLEOTIDE SEQUENCE [LARGE SCALE GENOMIC DNA]</scope>
    <source>
        <tissue evidence="2">Muscle</tissue>
    </source>
</reference>
<gene>
    <name evidence="2" type="ORF">EYF80_050913</name>
</gene>
<feature type="region of interest" description="Disordered" evidence="1">
    <location>
        <begin position="48"/>
        <end position="74"/>
    </location>
</feature>
<accession>A0A4Z2FDS1</accession>
<protein>
    <submittedName>
        <fullName evidence="2">Uncharacterized protein</fullName>
    </submittedName>
</protein>
<sequence length="74" mass="8352">MFHQTSHGADPRGKRHGIRYLNDIDNDNDSRVAHRGRQTVRRRLGVSLRSRMKSSGAGRGFAPGRRSRPITASR</sequence>
<dbReference type="EMBL" id="SRLO01001324">
    <property type="protein sequence ID" value="TNN38924.1"/>
    <property type="molecule type" value="Genomic_DNA"/>
</dbReference>
<evidence type="ECO:0000313" key="2">
    <source>
        <dbReference type="EMBL" id="TNN38924.1"/>
    </source>
</evidence>
<proteinExistence type="predicted"/>
<comment type="caution">
    <text evidence="2">The sequence shown here is derived from an EMBL/GenBank/DDBJ whole genome shotgun (WGS) entry which is preliminary data.</text>
</comment>
<keyword evidence="3" id="KW-1185">Reference proteome</keyword>
<dbReference type="AlphaFoldDB" id="A0A4Z2FDS1"/>
<evidence type="ECO:0000313" key="3">
    <source>
        <dbReference type="Proteomes" id="UP000314294"/>
    </source>
</evidence>